<dbReference type="Proteomes" id="UP000248783">
    <property type="component" value="Unassembled WGS sequence"/>
</dbReference>
<evidence type="ECO:0000256" key="1">
    <source>
        <dbReference type="ARBA" id="ARBA00008558"/>
    </source>
</evidence>
<dbReference type="GO" id="GO:0005975">
    <property type="term" value="P:carbohydrate metabolic process"/>
    <property type="evidence" value="ECO:0007669"/>
    <property type="project" value="InterPro"/>
</dbReference>
<keyword evidence="2 4" id="KW-0413">Isomerase</keyword>
<dbReference type="GO" id="GO:0016853">
    <property type="term" value="F:isomerase activity"/>
    <property type="evidence" value="ECO:0007669"/>
    <property type="project" value="UniProtKB-KW"/>
</dbReference>
<evidence type="ECO:0000313" key="4">
    <source>
        <dbReference type="EMBL" id="PZR52188.1"/>
    </source>
</evidence>
<keyword evidence="5" id="KW-1185">Reference proteome</keyword>
<dbReference type="AlphaFoldDB" id="A0A2W5XRC3"/>
<organism evidence="4 5">
    <name type="scientific">Xylanimonas oleitrophica</name>
    <dbReference type="NCBI Taxonomy" id="2607479"/>
    <lineage>
        <taxon>Bacteria</taxon>
        <taxon>Bacillati</taxon>
        <taxon>Actinomycetota</taxon>
        <taxon>Actinomycetes</taxon>
        <taxon>Micrococcales</taxon>
        <taxon>Promicromonosporaceae</taxon>
        <taxon>Xylanimonas</taxon>
    </lineage>
</organism>
<dbReference type="Pfam" id="PF07221">
    <property type="entry name" value="GlcNAc_2-epim"/>
    <property type="match status" value="2"/>
</dbReference>
<dbReference type="InterPro" id="IPR012341">
    <property type="entry name" value="6hp_glycosidase-like_sf"/>
</dbReference>
<accession>A0A2W5XRC3</accession>
<dbReference type="SUPFAM" id="SSF48208">
    <property type="entry name" value="Six-hairpin glycosidases"/>
    <property type="match status" value="1"/>
</dbReference>
<feature type="compositionally biased region" description="Basic residues" evidence="3">
    <location>
        <begin position="1"/>
        <end position="14"/>
    </location>
</feature>
<dbReference type="InterPro" id="IPR008928">
    <property type="entry name" value="6-hairpin_glycosidase_sf"/>
</dbReference>
<evidence type="ECO:0000256" key="3">
    <source>
        <dbReference type="SAM" id="MobiDB-lite"/>
    </source>
</evidence>
<comment type="caution">
    <text evidence="4">The sequence shown here is derived from an EMBL/GenBank/DDBJ whole genome shotgun (WGS) entry which is preliminary data.</text>
</comment>
<dbReference type="EMBL" id="QKWH01000012">
    <property type="protein sequence ID" value="PZR52188.1"/>
    <property type="molecule type" value="Genomic_DNA"/>
</dbReference>
<name>A0A2W5XRC3_9MICO</name>
<sequence>MVGWSRRPRRRRHRAGADDLRKDRRVSTISAPLTVPVPWPSLPTHRAWLDAEARRLLAFGAAAALPAGPHGGGGAAYLDAAGRPDPAFGTQAWITARTVHSYALGHLMGVPGSAAVAGAALGGLLGEGAPLRDAEHGGWFHAVGPDGAPDRESGKSCYDHAFVMLAGASATMAGLPGGPELLAEATAVYLERFWDDGAGRPVDTWDVTFTELDDYRGLNATMHSLEALLAVADAVGLSSEGQAREWRGRAAQIGRFVTGLAAQHEGRLPEHFGPDWVPDLELNRDRPGDQFKPFGATPGHGLEWARLLLHLEAATTLPAASPAVPAEPTPGTAERGGATAATTPLAETAALLFERAVTDGWAPDGADGFVYTTDWQGDPVVATRMHWVVAEGIAAAAALHARTGDERYAGWYATWWDYAERYLIDRDNGSWHHELDPANRPADTVWPGKPDVYHALQATLVPRLPLAPMLAGALRQGRLRAGDVPSGALA</sequence>
<proteinExistence type="inferred from homology"/>
<comment type="similarity">
    <text evidence="1">Belongs to the N-acylglucosamine 2-epimerase family.</text>
</comment>
<feature type="region of interest" description="Disordered" evidence="3">
    <location>
        <begin position="1"/>
        <end position="23"/>
    </location>
</feature>
<dbReference type="PANTHER" id="PTHR15108">
    <property type="entry name" value="N-ACYLGLUCOSAMINE-2-EPIMERASE"/>
    <property type="match status" value="1"/>
</dbReference>
<evidence type="ECO:0000256" key="2">
    <source>
        <dbReference type="ARBA" id="ARBA00023235"/>
    </source>
</evidence>
<reference evidence="4 5" key="1">
    <citation type="submission" date="2018-06" db="EMBL/GenBank/DDBJ databases">
        <title>Whole genome sequencing of a novel hydrocarbon degrading bacterial strain, PW21 isolated from oil contaminated produced water sample.</title>
        <authorList>
            <person name="Nagkirti P."/>
            <person name="Shaikh A."/>
            <person name="Gowdaman V."/>
            <person name="Engineer A.E."/>
            <person name="Dagar S."/>
            <person name="Dhakephalkar P.K."/>
        </authorList>
    </citation>
    <scope>NUCLEOTIDE SEQUENCE [LARGE SCALE GENOMIC DNA]</scope>
    <source>
        <strain evidence="4 5">PW21</strain>
    </source>
</reference>
<evidence type="ECO:0000313" key="5">
    <source>
        <dbReference type="Proteomes" id="UP000248783"/>
    </source>
</evidence>
<protein>
    <submittedName>
        <fullName evidence="4">AGE family epimerase/isomerase</fullName>
    </submittedName>
</protein>
<gene>
    <name evidence="4" type="ORF">DNL40_12925</name>
</gene>
<dbReference type="Gene3D" id="1.50.10.10">
    <property type="match status" value="1"/>
</dbReference>
<dbReference type="InterPro" id="IPR010819">
    <property type="entry name" value="AGE/CE"/>
</dbReference>